<dbReference type="Proteomes" id="UP000298652">
    <property type="component" value="Chromosome 1"/>
</dbReference>
<sequence>MVLHGVLVLLLVLDGRGLLVPFNTDWCYCLILKGLRGSKISTRY</sequence>
<evidence type="ECO:0000256" key="1">
    <source>
        <dbReference type="SAM" id="SignalP"/>
    </source>
</evidence>
<feature type="chain" id="PRO_5020463119" evidence="1">
    <location>
        <begin position="18"/>
        <end position="44"/>
    </location>
</feature>
<dbReference type="EMBL" id="CM016552">
    <property type="protein sequence ID" value="TKW39175.1"/>
    <property type="molecule type" value="Genomic_DNA"/>
</dbReference>
<gene>
    <name evidence="2" type="ORF">SEVIR_1G160866v2</name>
</gene>
<proteinExistence type="predicted"/>
<dbReference type="Gramene" id="TKW39175">
    <property type="protein sequence ID" value="TKW39175"/>
    <property type="gene ID" value="SEVIR_1G160866v2"/>
</dbReference>
<feature type="signal peptide" evidence="1">
    <location>
        <begin position="1"/>
        <end position="17"/>
    </location>
</feature>
<keyword evidence="3" id="KW-1185">Reference proteome</keyword>
<organism evidence="2 3">
    <name type="scientific">Setaria viridis</name>
    <name type="common">Green bristlegrass</name>
    <name type="synonym">Setaria italica subsp. viridis</name>
    <dbReference type="NCBI Taxonomy" id="4556"/>
    <lineage>
        <taxon>Eukaryota</taxon>
        <taxon>Viridiplantae</taxon>
        <taxon>Streptophyta</taxon>
        <taxon>Embryophyta</taxon>
        <taxon>Tracheophyta</taxon>
        <taxon>Spermatophyta</taxon>
        <taxon>Magnoliopsida</taxon>
        <taxon>Liliopsida</taxon>
        <taxon>Poales</taxon>
        <taxon>Poaceae</taxon>
        <taxon>PACMAD clade</taxon>
        <taxon>Panicoideae</taxon>
        <taxon>Panicodae</taxon>
        <taxon>Paniceae</taxon>
        <taxon>Cenchrinae</taxon>
        <taxon>Setaria</taxon>
    </lineage>
</organism>
<keyword evidence="1" id="KW-0732">Signal</keyword>
<reference evidence="2" key="1">
    <citation type="submission" date="2019-03" db="EMBL/GenBank/DDBJ databases">
        <title>WGS assembly of Setaria viridis.</title>
        <authorList>
            <person name="Huang P."/>
            <person name="Jenkins J."/>
            <person name="Grimwood J."/>
            <person name="Barry K."/>
            <person name="Healey A."/>
            <person name="Mamidi S."/>
            <person name="Sreedasyam A."/>
            <person name="Shu S."/>
            <person name="Feldman M."/>
            <person name="Wu J."/>
            <person name="Yu Y."/>
            <person name="Chen C."/>
            <person name="Johnson J."/>
            <person name="Rokhsar D."/>
            <person name="Baxter I."/>
            <person name="Schmutz J."/>
            <person name="Brutnell T."/>
            <person name="Kellogg E."/>
        </authorList>
    </citation>
    <scope>NUCLEOTIDE SEQUENCE [LARGE SCALE GENOMIC DNA]</scope>
</reference>
<evidence type="ECO:0000313" key="2">
    <source>
        <dbReference type="EMBL" id="TKW39175.1"/>
    </source>
</evidence>
<protein>
    <submittedName>
        <fullName evidence="2">Uncharacterized protein</fullName>
    </submittedName>
</protein>
<dbReference type="AlphaFoldDB" id="A0A4U6WAZ8"/>
<evidence type="ECO:0000313" key="3">
    <source>
        <dbReference type="Proteomes" id="UP000298652"/>
    </source>
</evidence>
<name>A0A4U6WAZ8_SETVI</name>
<accession>A0A4U6WAZ8</accession>